<gene>
    <name evidence="9" type="ORF">J2S57_003112</name>
</gene>
<feature type="transmembrane region" description="Helical" evidence="7">
    <location>
        <begin position="93"/>
        <end position="116"/>
    </location>
</feature>
<evidence type="ECO:0000256" key="5">
    <source>
        <dbReference type="ARBA" id="ARBA00023136"/>
    </source>
</evidence>
<keyword evidence="5 7" id="KW-0472">Membrane</keyword>
<dbReference type="InterPro" id="IPR051401">
    <property type="entry name" value="GtrA_CellWall_Glycosyl"/>
</dbReference>
<dbReference type="EMBL" id="JAUSQZ010000001">
    <property type="protein sequence ID" value="MDP9827363.1"/>
    <property type="molecule type" value="Genomic_DNA"/>
</dbReference>
<evidence type="ECO:0000256" key="3">
    <source>
        <dbReference type="ARBA" id="ARBA00022692"/>
    </source>
</evidence>
<evidence type="ECO:0000256" key="1">
    <source>
        <dbReference type="ARBA" id="ARBA00004141"/>
    </source>
</evidence>
<dbReference type="PANTHER" id="PTHR38459:SF1">
    <property type="entry name" value="PROPHAGE BACTOPRENOL-LINKED GLUCOSE TRANSLOCASE HOMOLOG"/>
    <property type="match status" value="1"/>
</dbReference>
<feature type="transmembrane region" description="Helical" evidence="7">
    <location>
        <begin position="21"/>
        <end position="43"/>
    </location>
</feature>
<feature type="domain" description="GtrA/DPMS transmembrane" evidence="8">
    <location>
        <begin position="23"/>
        <end position="151"/>
    </location>
</feature>
<dbReference type="Proteomes" id="UP001235712">
    <property type="component" value="Unassembled WGS sequence"/>
</dbReference>
<dbReference type="Pfam" id="PF04138">
    <property type="entry name" value="GtrA_DPMS_TM"/>
    <property type="match status" value="1"/>
</dbReference>
<feature type="transmembrane region" description="Helical" evidence="7">
    <location>
        <begin position="128"/>
        <end position="145"/>
    </location>
</feature>
<name>A0ABT9P3W2_9ACTN</name>
<keyword evidence="10" id="KW-1185">Reference proteome</keyword>
<feature type="region of interest" description="Disordered" evidence="6">
    <location>
        <begin position="156"/>
        <end position="200"/>
    </location>
</feature>
<protein>
    <submittedName>
        <fullName evidence="9">Flippase GtrA</fullName>
    </submittedName>
</protein>
<dbReference type="InterPro" id="IPR007267">
    <property type="entry name" value="GtrA_DPMS_TM"/>
</dbReference>
<evidence type="ECO:0000259" key="8">
    <source>
        <dbReference type="Pfam" id="PF04138"/>
    </source>
</evidence>
<comment type="caution">
    <text evidence="9">The sequence shown here is derived from an EMBL/GenBank/DDBJ whole genome shotgun (WGS) entry which is preliminary data.</text>
</comment>
<evidence type="ECO:0000256" key="6">
    <source>
        <dbReference type="SAM" id="MobiDB-lite"/>
    </source>
</evidence>
<evidence type="ECO:0000256" key="2">
    <source>
        <dbReference type="ARBA" id="ARBA00009399"/>
    </source>
</evidence>
<comment type="subcellular location">
    <subcellularLocation>
        <location evidence="1">Membrane</location>
        <topology evidence="1">Multi-pass membrane protein</topology>
    </subcellularLocation>
</comment>
<keyword evidence="4 7" id="KW-1133">Transmembrane helix</keyword>
<reference evidence="9 10" key="1">
    <citation type="submission" date="2023-07" db="EMBL/GenBank/DDBJ databases">
        <title>Sequencing the genomes of 1000 actinobacteria strains.</title>
        <authorList>
            <person name="Klenk H.-P."/>
        </authorList>
    </citation>
    <scope>NUCLEOTIDE SEQUENCE [LARGE SCALE GENOMIC DNA]</scope>
    <source>
        <strain evidence="9 10">DSM 44388</strain>
    </source>
</reference>
<sequence length="200" mass="22138">MAADSLVSRLTKSVDHLYREVVKFGAVGGIAFVVDTGVFNLLLHSSASEALGLAHKPLTAKTISVLVATIVAWLGNRYWTFRHRRRASRRREFVLFLVMNGAGLAIALACLGFSRYILGLESPLADNISGNVIGLVLGTLFRFWAYRTFVFTDDHVHTPEDPTPPGTPEAIAEDLAEEHARERHPEQVDLAARREHPTPR</sequence>
<evidence type="ECO:0000256" key="4">
    <source>
        <dbReference type="ARBA" id="ARBA00022989"/>
    </source>
</evidence>
<dbReference type="RefSeq" id="WP_307243307.1">
    <property type="nucleotide sequence ID" value="NZ_JAUSQZ010000001.1"/>
</dbReference>
<evidence type="ECO:0000313" key="9">
    <source>
        <dbReference type="EMBL" id="MDP9827363.1"/>
    </source>
</evidence>
<feature type="compositionally biased region" description="Basic and acidic residues" evidence="6">
    <location>
        <begin position="177"/>
        <end position="200"/>
    </location>
</feature>
<evidence type="ECO:0000256" key="7">
    <source>
        <dbReference type="SAM" id="Phobius"/>
    </source>
</evidence>
<proteinExistence type="inferred from homology"/>
<keyword evidence="3 7" id="KW-0812">Transmembrane</keyword>
<organism evidence="9 10">
    <name type="scientific">Kineosporia succinea</name>
    <dbReference type="NCBI Taxonomy" id="84632"/>
    <lineage>
        <taxon>Bacteria</taxon>
        <taxon>Bacillati</taxon>
        <taxon>Actinomycetota</taxon>
        <taxon>Actinomycetes</taxon>
        <taxon>Kineosporiales</taxon>
        <taxon>Kineosporiaceae</taxon>
        <taxon>Kineosporia</taxon>
    </lineage>
</organism>
<feature type="transmembrane region" description="Helical" evidence="7">
    <location>
        <begin position="63"/>
        <end position="81"/>
    </location>
</feature>
<comment type="similarity">
    <text evidence="2">Belongs to the GtrA family.</text>
</comment>
<evidence type="ECO:0000313" key="10">
    <source>
        <dbReference type="Proteomes" id="UP001235712"/>
    </source>
</evidence>
<accession>A0ABT9P3W2</accession>
<dbReference type="PANTHER" id="PTHR38459">
    <property type="entry name" value="PROPHAGE BACTOPRENOL-LINKED GLUCOSE TRANSLOCASE HOMOLOG"/>
    <property type="match status" value="1"/>
</dbReference>